<dbReference type="InterPro" id="IPR036188">
    <property type="entry name" value="FAD/NAD-bd_sf"/>
</dbReference>
<reference evidence="8 9" key="1">
    <citation type="submission" date="2018-04" db="EMBL/GenBank/DDBJ databases">
        <title>Massilia violaceinigra sp. nov., a novel purple-pigmented bacterium isolated from Tianshan glacier, Xinjiang, China.</title>
        <authorList>
            <person name="Wang H."/>
        </authorList>
    </citation>
    <scope>NUCLEOTIDE SEQUENCE [LARGE SCALE GENOMIC DNA]</scope>
    <source>
        <strain evidence="8 9">B448-2</strain>
    </source>
</reference>
<dbReference type="EMBL" id="PXWF02000241">
    <property type="protein sequence ID" value="PWF46743.1"/>
    <property type="molecule type" value="Genomic_DNA"/>
</dbReference>
<dbReference type="InterPro" id="IPR006076">
    <property type="entry name" value="FAD-dep_OxRdtase"/>
</dbReference>
<dbReference type="FunFam" id="2.102.10.10:FF:000014">
    <property type="entry name" value="Oxidoreductase, FAD dependent"/>
    <property type="match status" value="1"/>
</dbReference>
<evidence type="ECO:0000259" key="7">
    <source>
        <dbReference type="PROSITE" id="PS51296"/>
    </source>
</evidence>
<dbReference type="PANTHER" id="PTHR13847">
    <property type="entry name" value="SARCOSINE DEHYDROGENASE-RELATED"/>
    <property type="match status" value="1"/>
</dbReference>
<evidence type="ECO:0000313" key="8">
    <source>
        <dbReference type="EMBL" id="PWF46743.1"/>
    </source>
</evidence>
<evidence type="ECO:0000313" key="9">
    <source>
        <dbReference type="Proteomes" id="UP000241421"/>
    </source>
</evidence>
<keyword evidence="1" id="KW-0001">2Fe-2S</keyword>
<dbReference type="PANTHER" id="PTHR13847:SF281">
    <property type="entry name" value="FAD DEPENDENT OXIDOREDUCTASE DOMAIN-CONTAINING PROTEIN"/>
    <property type="match status" value="1"/>
</dbReference>
<dbReference type="GO" id="GO:0051537">
    <property type="term" value="F:2 iron, 2 sulfur cluster binding"/>
    <property type="evidence" value="ECO:0007669"/>
    <property type="project" value="UniProtKB-KW"/>
</dbReference>
<evidence type="ECO:0000256" key="2">
    <source>
        <dbReference type="ARBA" id="ARBA00022723"/>
    </source>
</evidence>
<feature type="domain" description="Rieske" evidence="7">
    <location>
        <begin position="424"/>
        <end position="517"/>
    </location>
</feature>
<dbReference type="GO" id="GO:0046872">
    <property type="term" value="F:metal ion binding"/>
    <property type="evidence" value="ECO:0007669"/>
    <property type="project" value="UniProtKB-KW"/>
</dbReference>
<evidence type="ECO:0000256" key="6">
    <source>
        <dbReference type="ARBA" id="ARBA00023157"/>
    </source>
</evidence>
<dbReference type="SUPFAM" id="SSF51905">
    <property type="entry name" value="FAD/NAD(P)-binding domain"/>
    <property type="match status" value="1"/>
</dbReference>
<dbReference type="PROSITE" id="PS51296">
    <property type="entry name" value="RIESKE"/>
    <property type="match status" value="1"/>
</dbReference>
<keyword evidence="5" id="KW-0411">Iron-sulfur</keyword>
<dbReference type="AlphaFoldDB" id="A0A2U2HJ46"/>
<evidence type="ECO:0000256" key="3">
    <source>
        <dbReference type="ARBA" id="ARBA00023002"/>
    </source>
</evidence>
<protein>
    <submittedName>
        <fullName evidence="8">FAD-dependent oxidoreductase</fullName>
    </submittedName>
</protein>
<organism evidence="8 9">
    <name type="scientific">Massilia glaciei</name>
    <dbReference type="NCBI Taxonomy" id="1524097"/>
    <lineage>
        <taxon>Bacteria</taxon>
        <taxon>Pseudomonadati</taxon>
        <taxon>Pseudomonadota</taxon>
        <taxon>Betaproteobacteria</taxon>
        <taxon>Burkholderiales</taxon>
        <taxon>Oxalobacteraceae</taxon>
        <taxon>Telluria group</taxon>
        <taxon>Massilia</taxon>
    </lineage>
</organism>
<dbReference type="Pfam" id="PF00355">
    <property type="entry name" value="Rieske"/>
    <property type="match status" value="1"/>
</dbReference>
<dbReference type="PRINTS" id="PR00162">
    <property type="entry name" value="RIESKE"/>
</dbReference>
<dbReference type="Gene3D" id="3.50.50.60">
    <property type="entry name" value="FAD/NAD(P)-binding domain"/>
    <property type="match status" value="1"/>
</dbReference>
<proteinExistence type="predicted"/>
<dbReference type="InterPro" id="IPR005805">
    <property type="entry name" value="Rieske_Fe-S_prot_C"/>
</dbReference>
<dbReference type="Gene3D" id="2.102.10.10">
    <property type="entry name" value="Rieske [2Fe-2S] iron-sulphur domain"/>
    <property type="match status" value="1"/>
</dbReference>
<dbReference type="Gene3D" id="3.30.9.10">
    <property type="entry name" value="D-Amino Acid Oxidase, subunit A, domain 2"/>
    <property type="match status" value="1"/>
</dbReference>
<gene>
    <name evidence="8" type="ORF">C7C56_015630</name>
</gene>
<dbReference type="Pfam" id="PF01266">
    <property type="entry name" value="DAO"/>
    <property type="match status" value="1"/>
</dbReference>
<keyword evidence="9" id="KW-1185">Reference proteome</keyword>
<evidence type="ECO:0000256" key="1">
    <source>
        <dbReference type="ARBA" id="ARBA00022714"/>
    </source>
</evidence>
<evidence type="ECO:0000256" key="4">
    <source>
        <dbReference type="ARBA" id="ARBA00023004"/>
    </source>
</evidence>
<keyword evidence="4" id="KW-0408">Iron</keyword>
<dbReference type="InterPro" id="IPR036922">
    <property type="entry name" value="Rieske_2Fe-2S_sf"/>
</dbReference>
<dbReference type="OrthoDB" id="9767869at2"/>
<dbReference type="Proteomes" id="UP000241421">
    <property type="component" value="Unassembled WGS sequence"/>
</dbReference>
<sequence length="517" mass="56183">MQALTNGASTSIWQASASSPLFPQLARDIHADVCVIGAGIAGLTTAYLLSQQQKNVILIDAIGIGAGETGRTTAHFFPPDEWYANIEKSFGRKHAALVAGSFSAATTQVESIIRNEQIDCEFERLDGYLYALPANGFRDIGQELDAASRAGVTVHKLERVPGLPFDTGPCVQYPRQAQFHPLKYLNGLATAFVRKGGALHCGTRALEVDGDLTAQKVRTNGGTISADSVVVATNTPFNNRVVMHTKQAAYRTYVIGARVPKGSVPRILLWDTGDPYYYIRLETPDGASDHDMLVIGGADHKVGQDGHPEHRYDEIERWMREHFPMAQAVEYRWSGEVMEPSDGPAFLGRNPMDERNVYIITGDSGNGMTHCTIGAMIVSDLIMRRENPWAGLYDPARKVVHGLSEFVSEQANTFAQYGDWVTGGEVASVADIGAGEGAIVRDGVHKVAVYRDHRGDLHSCSASCTHLGCVVHFNSAERSWDCPCHGSRFDINGTVLHGPAGAPLRKVVLHARETEST</sequence>
<name>A0A2U2HJ46_9BURK</name>
<comment type="caution">
    <text evidence="8">The sequence shown here is derived from an EMBL/GenBank/DDBJ whole genome shotgun (WGS) entry which is preliminary data.</text>
</comment>
<keyword evidence="2" id="KW-0479">Metal-binding</keyword>
<accession>A0A2U2HJ46</accession>
<evidence type="ECO:0000256" key="5">
    <source>
        <dbReference type="ARBA" id="ARBA00023014"/>
    </source>
</evidence>
<dbReference type="InterPro" id="IPR017941">
    <property type="entry name" value="Rieske_2Fe-2S"/>
</dbReference>
<dbReference type="SUPFAM" id="SSF50022">
    <property type="entry name" value="ISP domain"/>
    <property type="match status" value="1"/>
</dbReference>
<dbReference type="GO" id="GO:0016020">
    <property type="term" value="C:membrane"/>
    <property type="evidence" value="ECO:0007669"/>
    <property type="project" value="InterPro"/>
</dbReference>
<keyword evidence="6" id="KW-1015">Disulfide bond</keyword>
<dbReference type="GO" id="GO:0005737">
    <property type="term" value="C:cytoplasm"/>
    <property type="evidence" value="ECO:0007669"/>
    <property type="project" value="TreeGrafter"/>
</dbReference>
<dbReference type="GO" id="GO:0016491">
    <property type="term" value="F:oxidoreductase activity"/>
    <property type="evidence" value="ECO:0007669"/>
    <property type="project" value="UniProtKB-KW"/>
</dbReference>
<dbReference type="RefSeq" id="WP_106758300.1">
    <property type="nucleotide sequence ID" value="NZ_PXWF02000241.1"/>
</dbReference>
<keyword evidence="3" id="KW-0560">Oxidoreductase</keyword>